<proteinExistence type="predicted"/>
<evidence type="ECO:0000313" key="1">
    <source>
        <dbReference type="EMBL" id="NOJ83036.1"/>
    </source>
</evidence>
<evidence type="ECO:0000313" key="2">
    <source>
        <dbReference type="Proteomes" id="UP000533080"/>
    </source>
</evidence>
<dbReference type="RefSeq" id="WP_171444854.1">
    <property type="nucleotide sequence ID" value="NZ_JABFNS010000167.1"/>
</dbReference>
<organism evidence="1 2">
    <name type="scientific">Myxococcus xanthus</name>
    <dbReference type="NCBI Taxonomy" id="34"/>
    <lineage>
        <taxon>Bacteria</taxon>
        <taxon>Pseudomonadati</taxon>
        <taxon>Myxococcota</taxon>
        <taxon>Myxococcia</taxon>
        <taxon>Myxococcales</taxon>
        <taxon>Cystobacterineae</taxon>
        <taxon>Myxococcaceae</taxon>
        <taxon>Myxococcus</taxon>
    </lineage>
</organism>
<dbReference type="Proteomes" id="UP000533080">
    <property type="component" value="Unassembled WGS sequence"/>
</dbReference>
<sequence>MVRASAGLARGLGEAFQHSGGVSCVVPGDDARALAEGCICFLLEQKE</sequence>
<comment type="caution">
    <text evidence="1">The sequence shown here is derived from an EMBL/GenBank/DDBJ whole genome shotgun (WGS) entry which is preliminary data.</text>
</comment>
<dbReference type="EMBL" id="JABFNT010000161">
    <property type="protein sequence ID" value="NOJ83036.1"/>
    <property type="molecule type" value="Genomic_DNA"/>
</dbReference>
<gene>
    <name evidence="1" type="ORF">HNV28_32775</name>
</gene>
<protein>
    <submittedName>
        <fullName evidence="1">Uncharacterized protein</fullName>
    </submittedName>
</protein>
<dbReference type="AlphaFoldDB" id="A0A7Y4MUC4"/>
<reference evidence="1 2" key="1">
    <citation type="submission" date="2020-05" db="EMBL/GenBank/DDBJ databases">
        <authorList>
            <person name="Whitworth D."/>
        </authorList>
    </citation>
    <scope>NUCLEOTIDE SEQUENCE [LARGE SCALE GENOMIC DNA]</scope>
    <source>
        <strain evidence="1 2">AM005</strain>
    </source>
</reference>
<accession>A0A7Y4MUC4</accession>
<name>A0A7Y4MUC4_MYXXA</name>